<proteinExistence type="predicted"/>
<dbReference type="Proteomes" id="UP001225605">
    <property type="component" value="Unassembled WGS sequence"/>
</dbReference>
<evidence type="ECO:0000313" key="3">
    <source>
        <dbReference type="Proteomes" id="UP001225605"/>
    </source>
</evidence>
<sequence>MVEADAATGASRTGPVGELPDGGGSTVRDLWYDPEGRLNAIYAAWACAASGGDPTPVRPASHWRLDGGRWVLVDAGPLLASRPIGEAARLVVAGLDEGARSGTLHVEVDNRRTEVATEVSAIAVAG</sequence>
<feature type="region of interest" description="Disordered" evidence="1">
    <location>
        <begin position="1"/>
        <end position="28"/>
    </location>
</feature>
<evidence type="ECO:0000313" key="2">
    <source>
        <dbReference type="EMBL" id="MDQ2586047.1"/>
    </source>
</evidence>
<gene>
    <name evidence="2" type="ORF">CKY47_19055</name>
</gene>
<comment type="caution">
    <text evidence="2">The sequence shown here is derived from an EMBL/GenBank/DDBJ whole genome shotgun (WGS) entry which is preliminary data.</text>
</comment>
<reference evidence="2 3" key="1">
    <citation type="submission" date="2017-06" db="EMBL/GenBank/DDBJ databases">
        <title>Cultured bacterium strain Saccharothrix yanglingensis Hhs.015.</title>
        <authorList>
            <person name="Xia Y."/>
        </authorList>
    </citation>
    <scope>NUCLEOTIDE SEQUENCE [LARGE SCALE GENOMIC DNA]</scope>
    <source>
        <strain evidence="2 3">Hhs.015</strain>
    </source>
</reference>
<name>A0ABU0X220_9PSEU</name>
<keyword evidence="3" id="KW-1185">Reference proteome</keyword>
<dbReference type="EMBL" id="NSDM01000008">
    <property type="protein sequence ID" value="MDQ2586047.1"/>
    <property type="molecule type" value="Genomic_DNA"/>
</dbReference>
<evidence type="ECO:0000256" key="1">
    <source>
        <dbReference type="SAM" id="MobiDB-lite"/>
    </source>
</evidence>
<accession>A0ABU0X220</accession>
<organism evidence="2 3">
    <name type="scientific">Saccharothrix yanglingensis</name>
    <dbReference type="NCBI Taxonomy" id="659496"/>
    <lineage>
        <taxon>Bacteria</taxon>
        <taxon>Bacillati</taxon>
        <taxon>Actinomycetota</taxon>
        <taxon>Actinomycetes</taxon>
        <taxon>Pseudonocardiales</taxon>
        <taxon>Pseudonocardiaceae</taxon>
        <taxon>Saccharothrix</taxon>
    </lineage>
</organism>
<protein>
    <submittedName>
        <fullName evidence="2">Uncharacterized protein</fullName>
    </submittedName>
</protein>